<keyword evidence="2" id="KW-1185">Reference proteome</keyword>
<organism evidence="1 2">
    <name type="scientific">Alsobacter soli</name>
    <dbReference type="NCBI Taxonomy" id="2109933"/>
    <lineage>
        <taxon>Bacteria</taxon>
        <taxon>Pseudomonadati</taxon>
        <taxon>Pseudomonadota</taxon>
        <taxon>Alphaproteobacteria</taxon>
        <taxon>Hyphomicrobiales</taxon>
        <taxon>Alsobacteraceae</taxon>
        <taxon>Alsobacter</taxon>
    </lineage>
</organism>
<proteinExistence type="predicted"/>
<reference evidence="2" key="1">
    <citation type="submission" date="2018-03" db="EMBL/GenBank/DDBJ databases">
        <authorList>
            <person name="Sun L."/>
            <person name="Liu H."/>
            <person name="Chen W."/>
            <person name="Huang K."/>
            <person name="Liu W."/>
            <person name="Gao X."/>
        </authorList>
    </citation>
    <scope>NUCLEOTIDE SEQUENCE [LARGE SCALE GENOMIC DNA]</scope>
    <source>
        <strain evidence="2">SH9</strain>
    </source>
</reference>
<dbReference type="Proteomes" id="UP000239772">
    <property type="component" value="Unassembled WGS sequence"/>
</dbReference>
<dbReference type="AlphaFoldDB" id="A0A2T1HLF1"/>
<dbReference type="EMBL" id="PVZS01000058">
    <property type="protein sequence ID" value="PSC02458.1"/>
    <property type="molecule type" value="Genomic_DNA"/>
</dbReference>
<evidence type="ECO:0000313" key="1">
    <source>
        <dbReference type="EMBL" id="PSC02458.1"/>
    </source>
</evidence>
<evidence type="ECO:0000313" key="2">
    <source>
        <dbReference type="Proteomes" id="UP000239772"/>
    </source>
</evidence>
<sequence>MSEPPAPTRVSFPSPPESVSFPAPPVRTLALASPLRLFATRADPVTFSMLVRTSPCASPPDWAPVRCRSTVTPAAEAE</sequence>
<protein>
    <submittedName>
        <fullName evidence="1">Uncharacterized protein</fullName>
    </submittedName>
</protein>
<accession>A0A2T1HLF1</accession>
<name>A0A2T1HLF1_9HYPH</name>
<comment type="caution">
    <text evidence="1">The sequence shown here is derived from an EMBL/GenBank/DDBJ whole genome shotgun (WGS) entry which is preliminary data.</text>
</comment>
<gene>
    <name evidence="1" type="ORF">SLNSH_23950</name>
</gene>